<evidence type="ECO:0000256" key="4">
    <source>
        <dbReference type="ARBA" id="ARBA00022833"/>
    </source>
</evidence>
<organism evidence="6 7">
    <name type="scientific">Campylobacter iguaniorum</name>
    <dbReference type="NCBI Taxonomy" id="1244531"/>
    <lineage>
        <taxon>Bacteria</taxon>
        <taxon>Pseudomonadati</taxon>
        <taxon>Campylobacterota</taxon>
        <taxon>Epsilonproteobacteria</taxon>
        <taxon>Campylobacterales</taxon>
        <taxon>Campylobacteraceae</taxon>
        <taxon>Campylobacter</taxon>
    </lineage>
</organism>
<dbReference type="GO" id="GO:0008270">
    <property type="term" value="F:zinc ion binding"/>
    <property type="evidence" value="ECO:0007669"/>
    <property type="project" value="UniProtKB-UniRule"/>
</dbReference>
<evidence type="ECO:0000256" key="5">
    <source>
        <dbReference type="HAMAP-Rule" id="MF_00213"/>
    </source>
</evidence>
<feature type="binding site" evidence="5">
    <location>
        <position position="73"/>
    </location>
    <ligand>
        <name>Zn(2+)</name>
        <dbReference type="ChEBI" id="CHEBI:29105"/>
    </ligand>
</feature>
<sequence length="113" mass="12618">MHELAIVQDLFKLCETNAMKNNATNITRVEIQVGRLSGVEPHYLESAFDAFKQGTICNDAKLIINTQDIVVKCDECGFEGVLMENNFLCPTCGSNNLQVTAGEDLFLMRLEME</sequence>
<feature type="binding site" evidence="5">
    <location>
        <position position="76"/>
    </location>
    <ligand>
        <name>Zn(2+)</name>
        <dbReference type="ChEBI" id="CHEBI:29105"/>
    </ligand>
</feature>
<protein>
    <recommendedName>
        <fullName evidence="5">Hydrogenase maturation factor HypA</fullName>
    </recommendedName>
</protein>
<evidence type="ECO:0000256" key="2">
    <source>
        <dbReference type="ARBA" id="ARBA00022596"/>
    </source>
</evidence>
<dbReference type="AlphaFoldDB" id="A0A076FG81"/>
<dbReference type="HAMAP" id="MF_00213">
    <property type="entry name" value="HypA_HybF"/>
    <property type="match status" value="1"/>
</dbReference>
<keyword evidence="3 5" id="KW-0479">Metal-binding</keyword>
<keyword evidence="4 5" id="KW-0862">Zinc</keyword>
<dbReference type="Pfam" id="PF01155">
    <property type="entry name" value="HypA"/>
    <property type="match status" value="1"/>
</dbReference>
<dbReference type="eggNOG" id="COG0375">
    <property type="taxonomic scope" value="Bacteria"/>
</dbReference>
<dbReference type="PIRSF" id="PIRSF004761">
    <property type="entry name" value="Hydrgn_mat_HypA"/>
    <property type="match status" value="1"/>
</dbReference>
<evidence type="ECO:0000313" key="6">
    <source>
        <dbReference type="EMBL" id="AII14809.1"/>
    </source>
</evidence>
<keyword evidence="7" id="KW-1185">Reference proteome</keyword>
<dbReference type="EMBL" id="CP009043">
    <property type="protein sequence ID" value="AII14809.1"/>
    <property type="molecule type" value="Genomic_DNA"/>
</dbReference>
<feature type="binding site" evidence="5">
    <location>
        <position position="92"/>
    </location>
    <ligand>
        <name>Zn(2+)</name>
        <dbReference type="ChEBI" id="CHEBI:29105"/>
    </ligand>
</feature>
<dbReference type="NCBIfam" id="TIGR00100">
    <property type="entry name" value="hypA"/>
    <property type="match status" value="1"/>
</dbReference>
<dbReference type="HOGENOM" id="CLU_126929_6_0_7"/>
<dbReference type="Gene3D" id="3.30.2320.80">
    <property type="match status" value="1"/>
</dbReference>
<dbReference type="InterPro" id="IPR020538">
    <property type="entry name" value="Hydgase_Ni_incorp_HypA/HybF_CS"/>
</dbReference>
<keyword evidence="2 5" id="KW-0533">Nickel</keyword>
<accession>A0A076FG81</accession>
<dbReference type="PANTHER" id="PTHR34535">
    <property type="entry name" value="HYDROGENASE MATURATION FACTOR HYPA"/>
    <property type="match status" value="1"/>
</dbReference>
<feature type="binding site" evidence="5">
    <location>
        <position position="2"/>
    </location>
    <ligand>
        <name>Ni(2+)</name>
        <dbReference type="ChEBI" id="CHEBI:49786"/>
    </ligand>
</feature>
<dbReference type="OrthoDB" id="9800361at2"/>
<proteinExistence type="inferred from homology"/>
<dbReference type="InterPro" id="IPR000688">
    <property type="entry name" value="HypA/HybF"/>
</dbReference>
<gene>
    <name evidence="5 6" type="primary">hypA</name>
    <name evidence="6" type="ORF">CIG1485E_0972</name>
</gene>
<dbReference type="STRING" id="1244531.CIG2463D_1025"/>
<feature type="binding site" evidence="5">
    <location>
        <position position="89"/>
    </location>
    <ligand>
        <name>Zn(2+)</name>
        <dbReference type="ChEBI" id="CHEBI:29105"/>
    </ligand>
</feature>
<dbReference type="PROSITE" id="PS01249">
    <property type="entry name" value="HYPA"/>
    <property type="match status" value="1"/>
</dbReference>
<dbReference type="KEGG" id="caj:CIG1485E_0972"/>
<dbReference type="GO" id="GO:0016151">
    <property type="term" value="F:nickel cation binding"/>
    <property type="evidence" value="ECO:0007669"/>
    <property type="project" value="UniProtKB-UniRule"/>
</dbReference>
<evidence type="ECO:0000313" key="7">
    <source>
        <dbReference type="Proteomes" id="UP000028486"/>
    </source>
</evidence>
<comment type="similarity">
    <text evidence="1 5">Belongs to the HypA/HybF family.</text>
</comment>
<name>A0A076FG81_9BACT</name>
<dbReference type="Proteomes" id="UP000028486">
    <property type="component" value="Chromosome"/>
</dbReference>
<dbReference type="PANTHER" id="PTHR34535:SF3">
    <property type="entry name" value="HYDROGENASE MATURATION FACTOR HYPA"/>
    <property type="match status" value="1"/>
</dbReference>
<evidence type="ECO:0000256" key="1">
    <source>
        <dbReference type="ARBA" id="ARBA00010748"/>
    </source>
</evidence>
<comment type="function">
    <text evidence="5">Involved in the maturation of [NiFe] hydrogenases. Required for nickel insertion into the metal center of the hydrogenase.</text>
</comment>
<dbReference type="GO" id="GO:0051604">
    <property type="term" value="P:protein maturation"/>
    <property type="evidence" value="ECO:0007669"/>
    <property type="project" value="InterPro"/>
</dbReference>
<evidence type="ECO:0000256" key="3">
    <source>
        <dbReference type="ARBA" id="ARBA00022723"/>
    </source>
</evidence>
<reference evidence="7" key="1">
    <citation type="journal article" date="2014" name="Genome Announc.">
        <title>Complete Genome Sequence of Campylobacter iguaniorum Strain 1485ET, Isolated from a Bearded Dragon (Pogona vitticeps).</title>
        <authorList>
            <person name="Gilbert M.J."/>
            <person name="Miller W.G."/>
            <person name="Yee E."/>
            <person name="Kik M."/>
            <person name="Wagenaar J.A."/>
            <person name="Duim B."/>
        </authorList>
    </citation>
    <scope>NUCLEOTIDE SEQUENCE [LARGE SCALE GENOMIC DNA]</scope>
    <source>
        <strain evidence="7">1485E</strain>
    </source>
</reference>
<dbReference type="PATRIC" id="fig|1244531.5.peg.1028"/>
<dbReference type="RefSeq" id="WP_038454314.1">
    <property type="nucleotide sequence ID" value="NZ_CP009043.1"/>
</dbReference>